<name>A0A9D4NDQ4_DREPO</name>
<accession>A0A9D4NDQ4</accession>
<evidence type="ECO:0000313" key="1">
    <source>
        <dbReference type="EMBL" id="KAH3891894.1"/>
    </source>
</evidence>
<proteinExistence type="predicted"/>
<sequence length="56" mass="6038">MGDRPQKDVLVGYGGYCKIQEIPRSRGDPGSFSAWCTAPSTLHLGLTSHAKDEFVG</sequence>
<reference evidence="1" key="1">
    <citation type="journal article" date="2019" name="bioRxiv">
        <title>The Genome of the Zebra Mussel, Dreissena polymorpha: A Resource for Invasive Species Research.</title>
        <authorList>
            <person name="McCartney M.A."/>
            <person name="Auch B."/>
            <person name="Kono T."/>
            <person name="Mallez S."/>
            <person name="Zhang Y."/>
            <person name="Obille A."/>
            <person name="Becker A."/>
            <person name="Abrahante J.E."/>
            <person name="Garbe J."/>
            <person name="Badalamenti J.P."/>
            <person name="Herman A."/>
            <person name="Mangelson H."/>
            <person name="Liachko I."/>
            <person name="Sullivan S."/>
            <person name="Sone E.D."/>
            <person name="Koren S."/>
            <person name="Silverstein K.A.T."/>
            <person name="Beckman K.B."/>
            <person name="Gohl D.M."/>
        </authorList>
    </citation>
    <scope>NUCLEOTIDE SEQUENCE</scope>
    <source>
        <strain evidence="1">Duluth1</strain>
        <tissue evidence="1">Whole animal</tissue>
    </source>
</reference>
<evidence type="ECO:0000313" key="2">
    <source>
        <dbReference type="Proteomes" id="UP000828390"/>
    </source>
</evidence>
<comment type="caution">
    <text evidence="1">The sequence shown here is derived from an EMBL/GenBank/DDBJ whole genome shotgun (WGS) entry which is preliminary data.</text>
</comment>
<keyword evidence="2" id="KW-1185">Reference proteome</keyword>
<organism evidence="1 2">
    <name type="scientific">Dreissena polymorpha</name>
    <name type="common">Zebra mussel</name>
    <name type="synonym">Mytilus polymorpha</name>
    <dbReference type="NCBI Taxonomy" id="45954"/>
    <lineage>
        <taxon>Eukaryota</taxon>
        <taxon>Metazoa</taxon>
        <taxon>Spiralia</taxon>
        <taxon>Lophotrochozoa</taxon>
        <taxon>Mollusca</taxon>
        <taxon>Bivalvia</taxon>
        <taxon>Autobranchia</taxon>
        <taxon>Heteroconchia</taxon>
        <taxon>Euheterodonta</taxon>
        <taxon>Imparidentia</taxon>
        <taxon>Neoheterodontei</taxon>
        <taxon>Myida</taxon>
        <taxon>Dreissenoidea</taxon>
        <taxon>Dreissenidae</taxon>
        <taxon>Dreissena</taxon>
    </lineage>
</organism>
<dbReference type="Proteomes" id="UP000828390">
    <property type="component" value="Unassembled WGS sequence"/>
</dbReference>
<dbReference type="AlphaFoldDB" id="A0A9D4NDQ4"/>
<reference evidence="1" key="2">
    <citation type="submission" date="2020-11" db="EMBL/GenBank/DDBJ databases">
        <authorList>
            <person name="McCartney M.A."/>
            <person name="Auch B."/>
            <person name="Kono T."/>
            <person name="Mallez S."/>
            <person name="Becker A."/>
            <person name="Gohl D.M."/>
            <person name="Silverstein K.A.T."/>
            <person name="Koren S."/>
            <person name="Bechman K.B."/>
            <person name="Herman A."/>
            <person name="Abrahante J.E."/>
            <person name="Garbe J."/>
        </authorList>
    </citation>
    <scope>NUCLEOTIDE SEQUENCE</scope>
    <source>
        <strain evidence="1">Duluth1</strain>
        <tissue evidence="1">Whole animal</tissue>
    </source>
</reference>
<gene>
    <name evidence="1" type="ORF">DPMN_016004</name>
</gene>
<protein>
    <submittedName>
        <fullName evidence="1">Uncharacterized protein</fullName>
    </submittedName>
</protein>
<dbReference type="EMBL" id="JAIWYP010000001">
    <property type="protein sequence ID" value="KAH3891894.1"/>
    <property type="molecule type" value="Genomic_DNA"/>
</dbReference>